<protein>
    <recommendedName>
        <fullName evidence="3">F-box domain-containing protein</fullName>
    </recommendedName>
</protein>
<dbReference type="EMBL" id="BBTG02000013">
    <property type="protein sequence ID" value="GAO17897.1"/>
    <property type="molecule type" value="Genomic_DNA"/>
</dbReference>
<organism evidence="4 5">
    <name type="scientific">Ustilaginoidea virens</name>
    <name type="common">Rice false smut fungus</name>
    <name type="synonym">Villosiclava virens</name>
    <dbReference type="NCBI Taxonomy" id="1159556"/>
    <lineage>
        <taxon>Eukaryota</taxon>
        <taxon>Fungi</taxon>
        <taxon>Dikarya</taxon>
        <taxon>Ascomycota</taxon>
        <taxon>Pezizomycotina</taxon>
        <taxon>Sordariomycetes</taxon>
        <taxon>Hypocreomycetidae</taxon>
        <taxon>Hypocreales</taxon>
        <taxon>Clavicipitaceae</taxon>
        <taxon>Ustilaginoidea</taxon>
    </lineage>
</organism>
<keyword evidence="2" id="KW-0833">Ubl conjugation pathway</keyword>
<evidence type="ECO:0000259" key="3">
    <source>
        <dbReference type="PROSITE" id="PS50181"/>
    </source>
</evidence>
<dbReference type="InterPro" id="IPR045048">
    <property type="entry name" value="FBXO31/39"/>
</dbReference>
<dbReference type="Pfam" id="PF12014">
    <property type="entry name" value="Cyclin_D1_bind"/>
    <property type="match status" value="1"/>
</dbReference>
<sequence length="514" mass="56513">MHESAGLTAIHLASQEASLGASPGEEIPKRKANTCPFLALPPELIDAVLAYLPAIQLSAIAATCRKLYQQTTADFHWLRLVQQNVPGIALSDPGPCKSFRELYAAHDPIWFLPKYKIWFCDRDLMGKLIVVRFDPRRGCIEGHQLLAVSNRDTFEHWPADSHVLIHGFEPQVKLHLDKPVLQFNIRDKKEVGKANPRAAANRFAAEVPMTFGNRSDPMFSNFLLTRPLDPETADARLALAYPYDGIWPPPAIPAGHHVSGARSGQAVACLSPSDLPRSREEISDQTFRIRQWMQLPGTPSPPSLVGGQAGNLASMVRVLNGLSNMANGVTPLAGAVGVHIGEEITTYSTLEPGLYTPTPTKPWRGIWVGDYSGHGCEFLLIHQPEDAAASDEELGLRRIDDEPDEVWETRREEARVYRGRLEAIKLTGDPNVPRGEYTFVAEDLGPGGYIGVATDAPFAGARVVKSRGHIAATGFVRALKRVRSIRGRSRFAIAWSETNCFIIDIGLNYSGQEL</sequence>
<name>A0A1B5L345_USTVR</name>
<dbReference type="PANTHER" id="PTHR10706">
    <property type="entry name" value="F-BOX FAMILY PROTEIN"/>
    <property type="match status" value="1"/>
</dbReference>
<proteinExistence type="predicted"/>
<dbReference type="PROSITE" id="PS50181">
    <property type="entry name" value="FBOX"/>
    <property type="match status" value="1"/>
</dbReference>
<evidence type="ECO:0000313" key="4">
    <source>
        <dbReference type="EMBL" id="GAO17897.1"/>
    </source>
</evidence>
<gene>
    <name evidence="4" type="ORF">UVI_02030060</name>
</gene>
<dbReference type="Proteomes" id="UP000054053">
    <property type="component" value="Unassembled WGS sequence"/>
</dbReference>
<dbReference type="Pfam" id="PF12937">
    <property type="entry name" value="F-box-like"/>
    <property type="match status" value="1"/>
</dbReference>
<feature type="domain" description="F-box" evidence="3">
    <location>
        <begin position="34"/>
        <end position="80"/>
    </location>
</feature>
<accession>A0A1B5L345</accession>
<dbReference type="AlphaFoldDB" id="A0A1B5L345"/>
<reference evidence="5" key="1">
    <citation type="journal article" date="2016" name="Genome Announc.">
        <title>Genome sequence of Ustilaginoidea virens IPU010, a rice pathogenic fungus causing false smut.</title>
        <authorList>
            <person name="Kumagai T."/>
            <person name="Ishii T."/>
            <person name="Terai G."/>
            <person name="Umemura M."/>
            <person name="Machida M."/>
            <person name="Asai K."/>
        </authorList>
    </citation>
    <scope>NUCLEOTIDE SEQUENCE [LARGE SCALE GENOMIC DNA]</scope>
    <source>
        <strain evidence="5">IPU010</strain>
    </source>
</reference>
<dbReference type="InterPro" id="IPR001810">
    <property type="entry name" value="F-box_dom"/>
</dbReference>
<dbReference type="UniPathway" id="UPA00143"/>
<dbReference type="SUPFAM" id="SSF81383">
    <property type="entry name" value="F-box domain"/>
    <property type="match status" value="1"/>
</dbReference>
<dbReference type="InterPro" id="IPR036047">
    <property type="entry name" value="F-box-like_dom_sf"/>
</dbReference>
<evidence type="ECO:0000313" key="5">
    <source>
        <dbReference type="Proteomes" id="UP000054053"/>
    </source>
</evidence>
<comment type="pathway">
    <text evidence="1">Protein modification; protein ubiquitination.</text>
</comment>
<evidence type="ECO:0000256" key="2">
    <source>
        <dbReference type="ARBA" id="ARBA00022786"/>
    </source>
</evidence>
<evidence type="ECO:0000256" key="1">
    <source>
        <dbReference type="ARBA" id="ARBA00004906"/>
    </source>
</evidence>
<dbReference type="PANTHER" id="PTHR10706:SF130">
    <property type="entry name" value="F-BOX ONLY PROTEIN 31"/>
    <property type="match status" value="1"/>
</dbReference>
<comment type="caution">
    <text evidence="4">The sequence shown here is derived from an EMBL/GenBank/DDBJ whole genome shotgun (WGS) entry which is preliminary data.</text>
</comment>
<dbReference type="GO" id="GO:0016567">
    <property type="term" value="P:protein ubiquitination"/>
    <property type="evidence" value="ECO:0007669"/>
    <property type="project" value="UniProtKB-UniPathway"/>
</dbReference>